<dbReference type="Gene3D" id="3.30.300.90">
    <property type="entry name" value="BolA-like"/>
    <property type="match status" value="1"/>
</dbReference>
<dbReference type="FunFam" id="3.30.300.90:FF:000001">
    <property type="entry name" value="Transcriptional regulator BolA"/>
    <property type="match status" value="1"/>
</dbReference>
<name>A0A6F9D766_9ASCI</name>
<evidence type="ECO:0000256" key="6">
    <source>
        <dbReference type="SAM" id="MobiDB-lite"/>
    </source>
</evidence>
<evidence type="ECO:0000256" key="3">
    <source>
        <dbReference type="ARBA" id="ARBA00064144"/>
    </source>
</evidence>
<protein>
    <recommendedName>
        <fullName evidence="4">BolA-like protein 1</fullName>
    </recommendedName>
</protein>
<reference evidence="7" key="1">
    <citation type="submission" date="2020-04" db="EMBL/GenBank/DDBJ databases">
        <authorList>
            <person name="Neveu A P."/>
        </authorList>
    </citation>
    <scope>NUCLEOTIDE SEQUENCE</scope>
    <source>
        <tissue evidence="7">Whole embryo</tissue>
    </source>
</reference>
<comment type="similarity">
    <text evidence="1 5">Belongs to the BolA/IbaG family.</text>
</comment>
<comment type="function">
    <text evidence="2">Acts as a mitochondrial iron-sulfur (Fe-S) cluster assembly factor that facilitates (Fe-S) cluster insertion into a subset of mitochondrial proteins. Probably acts together with the monothiol glutaredoxin GLRX5. May protect cells against oxidative stress.</text>
</comment>
<organism evidence="7">
    <name type="scientific">Phallusia mammillata</name>
    <dbReference type="NCBI Taxonomy" id="59560"/>
    <lineage>
        <taxon>Eukaryota</taxon>
        <taxon>Metazoa</taxon>
        <taxon>Chordata</taxon>
        <taxon>Tunicata</taxon>
        <taxon>Ascidiacea</taxon>
        <taxon>Phlebobranchia</taxon>
        <taxon>Ascidiidae</taxon>
        <taxon>Phallusia</taxon>
    </lineage>
</organism>
<dbReference type="GO" id="GO:0005739">
    <property type="term" value="C:mitochondrion"/>
    <property type="evidence" value="ECO:0007669"/>
    <property type="project" value="TreeGrafter"/>
</dbReference>
<comment type="subunit">
    <text evidence="3">Interacts with GLRX5.</text>
</comment>
<evidence type="ECO:0000313" key="7">
    <source>
        <dbReference type="EMBL" id="CAB3226039.1"/>
    </source>
</evidence>
<proteinExistence type="evidence at transcript level"/>
<evidence type="ECO:0000256" key="2">
    <source>
        <dbReference type="ARBA" id="ARBA00053549"/>
    </source>
</evidence>
<evidence type="ECO:0000256" key="4">
    <source>
        <dbReference type="ARBA" id="ARBA00068230"/>
    </source>
</evidence>
<dbReference type="Pfam" id="PF01722">
    <property type="entry name" value="BolA"/>
    <property type="match status" value="1"/>
</dbReference>
<dbReference type="InterPro" id="IPR050961">
    <property type="entry name" value="BolA/IbaG_stress_morph_reg"/>
</dbReference>
<dbReference type="AlphaFoldDB" id="A0A6F9D766"/>
<sequence>MNFGHRLHNYCKPLFIQKYLRFVQKNTRYSMGSNQIGQVQLEIQKKLQESFAPTVLQVVNESYKHAVPSGSETHFKVLVVSEAFKGKPAIQRHRSVNTVLEKELSGPVHALSIQAKTPEQWEKSDQVIGDTPPCLGGSKHKK</sequence>
<dbReference type="InterPro" id="IPR036065">
    <property type="entry name" value="BolA-like_sf"/>
</dbReference>
<gene>
    <name evidence="7" type="primary">Bola1</name>
</gene>
<dbReference type="EMBL" id="LR783370">
    <property type="protein sequence ID" value="CAB3226039.1"/>
    <property type="molecule type" value="mRNA"/>
</dbReference>
<dbReference type="SUPFAM" id="SSF82657">
    <property type="entry name" value="BolA-like"/>
    <property type="match status" value="1"/>
</dbReference>
<dbReference type="GO" id="GO:1990229">
    <property type="term" value="C:iron-sulfur cluster assembly complex"/>
    <property type="evidence" value="ECO:0007669"/>
    <property type="project" value="UniProtKB-ARBA"/>
</dbReference>
<evidence type="ECO:0000256" key="1">
    <source>
        <dbReference type="ARBA" id="ARBA00005578"/>
    </source>
</evidence>
<feature type="region of interest" description="Disordered" evidence="6">
    <location>
        <begin position="119"/>
        <end position="142"/>
    </location>
</feature>
<dbReference type="InterPro" id="IPR002634">
    <property type="entry name" value="BolA"/>
</dbReference>
<evidence type="ECO:0000256" key="5">
    <source>
        <dbReference type="RuleBase" id="RU003860"/>
    </source>
</evidence>
<dbReference type="PANTHER" id="PTHR46229:SF2">
    <property type="entry name" value="BOLA-LIKE PROTEIN 1"/>
    <property type="match status" value="1"/>
</dbReference>
<dbReference type="PANTHER" id="PTHR46229">
    <property type="entry name" value="BOLA TRANSCRIPTION REGULATOR"/>
    <property type="match status" value="1"/>
</dbReference>
<accession>A0A6F9D766</accession>